<protein>
    <submittedName>
        <fullName evidence="2">Uncharacterized protein</fullName>
    </submittedName>
</protein>
<feature type="compositionally biased region" description="Polar residues" evidence="1">
    <location>
        <begin position="28"/>
        <end position="53"/>
    </location>
</feature>
<feature type="compositionally biased region" description="Pro residues" evidence="1">
    <location>
        <begin position="256"/>
        <end position="266"/>
    </location>
</feature>
<dbReference type="Proteomes" id="UP001157418">
    <property type="component" value="Unassembled WGS sequence"/>
</dbReference>
<dbReference type="PANTHER" id="PTHR34280:SF2">
    <property type="entry name" value="OS01G0920100 PROTEIN"/>
    <property type="match status" value="1"/>
</dbReference>
<sequence>MSQRTNGRNIPNNNGSSSQTTNGHNRRNINGSSSQTTNGHNIPNINSSMSHITNGRKGPNTDRRKSHITNDRVSPISTTHNRFPSYLKRSVFKSCLGSNDTNLVKPPIINGDPPPHPATSFRNFGSKEETFFDSQAWLESDCDDDFMSVNGEFTPSNSRGNTPVHHKFSNKHEASPNGSEKKMRLSDLFKDSLRGNYEFEKDDEEEAVNKNGKVVESPIVQGDNVNAYGLKTKRMQGCFPSLLYTRSSSKKMMSPNPNPNPNPVVG</sequence>
<feature type="compositionally biased region" description="Polar residues" evidence="1">
    <location>
        <begin position="1"/>
        <end position="11"/>
    </location>
</feature>
<organism evidence="2 3">
    <name type="scientific">Lactuca virosa</name>
    <dbReference type="NCBI Taxonomy" id="75947"/>
    <lineage>
        <taxon>Eukaryota</taxon>
        <taxon>Viridiplantae</taxon>
        <taxon>Streptophyta</taxon>
        <taxon>Embryophyta</taxon>
        <taxon>Tracheophyta</taxon>
        <taxon>Spermatophyta</taxon>
        <taxon>Magnoliopsida</taxon>
        <taxon>eudicotyledons</taxon>
        <taxon>Gunneridae</taxon>
        <taxon>Pentapetalae</taxon>
        <taxon>asterids</taxon>
        <taxon>campanulids</taxon>
        <taxon>Asterales</taxon>
        <taxon>Asteraceae</taxon>
        <taxon>Cichorioideae</taxon>
        <taxon>Cichorieae</taxon>
        <taxon>Lactucinae</taxon>
        <taxon>Lactuca</taxon>
    </lineage>
</organism>
<feature type="region of interest" description="Disordered" evidence="1">
    <location>
        <begin position="154"/>
        <end position="182"/>
    </location>
</feature>
<name>A0AAU9M1K5_9ASTR</name>
<evidence type="ECO:0000313" key="2">
    <source>
        <dbReference type="EMBL" id="CAH1420537.1"/>
    </source>
</evidence>
<dbReference type="InterPro" id="IPR038947">
    <property type="entry name" value="At3g27210-like"/>
</dbReference>
<feature type="region of interest" description="Disordered" evidence="1">
    <location>
        <begin position="1"/>
        <end position="80"/>
    </location>
</feature>
<evidence type="ECO:0000256" key="1">
    <source>
        <dbReference type="SAM" id="MobiDB-lite"/>
    </source>
</evidence>
<reference evidence="2 3" key="1">
    <citation type="submission" date="2022-01" db="EMBL/GenBank/DDBJ databases">
        <authorList>
            <person name="Xiong W."/>
            <person name="Schranz E."/>
        </authorList>
    </citation>
    <scope>NUCLEOTIDE SEQUENCE [LARGE SCALE GENOMIC DNA]</scope>
</reference>
<feature type="region of interest" description="Disordered" evidence="1">
    <location>
        <begin position="247"/>
        <end position="266"/>
    </location>
</feature>
<feature type="compositionally biased region" description="Basic and acidic residues" evidence="1">
    <location>
        <begin position="170"/>
        <end position="182"/>
    </location>
</feature>
<feature type="compositionally biased region" description="Low complexity" evidence="1">
    <location>
        <begin position="12"/>
        <end position="23"/>
    </location>
</feature>
<keyword evidence="3" id="KW-1185">Reference proteome</keyword>
<dbReference type="PANTHER" id="PTHR34280">
    <property type="entry name" value="OS01G0920100 PROTEIN"/>
    <property type="match status" value="1"/>
</dbReference>
<dbReference type="EMBL" id="CAKMRJ010001112">
    <property type="protein sequence ID" value="CAH1420537.1"/>
    <property type="molecule type" value="Genomic_DNA"/>
</dbReference>
<feature type="compositionally biased region" description="Polar residues" evidence="1">
    <location>
        <begin position="71"/>
        <end position="80"/>
    </location>
</feature>
<comment type="caution">
    <text evidence="2">The sequence shown here is derived from an EMBL/GenBank/DDBJ whole genome shotgun (WGS) entry which is preliminary data.</text>
</comment>
<dbReference type="AlphaFoldDB" id="A0AAU9M1K5"/>
<accession>A0AAU9M1K5</accession>
<evidence type="ECO:0000313" key="3">
    <source>
        <dbReference type="Proteomes" id="UP001157418"/>
    </source>
</evidence>
<proteinExistence type="predicted"/>
<gene>
    <name evidence="2" type="ORF">LVIROSA_LOCUS7993</name>
</gene>